<name>A0A1C3EHP5_9PLAN</name>
<dbReference type="STRING" id="1841610.A6X21_20705"/>
<protein>
    <submittedName>
        <fullName evidence="2">Uncharacterized protein</fullName>
    </submittedName>
</protein>
<dbReference type="EMBL" id="LYDR01000063">
    <property type="protein sequence ID" value="ODA32757.1"/>
    <property type="molecule type" value="Genomic_DNA"/>
</dbReference>
<evidence type="ECO:0000313" key="2">
    <source>
        <dbReference type="EMBL" id="ODA32757.1"/>
    </source>
</evidence>
<evidence type="ECO:0000256" key="1">
    <source>
        <dbReference type="SAM" id="Phobius"/>
    </source>
</evidence>
<organism evidence="2 3">
    <name type="scientific">Planctopirus hydrillae</name>
    <dbReference type="NCBI Taxonomy" id="1841610"/>
    <lineage>
        <taxon>Bacteria</taxon>
        <taxon>Pseudomonadati</taxon>
        <taxon>Planctomycetota</taxon>
        <taxon>Planctomycetia</taxon>
        <taxon>Planctomycetales</taxon>
        <taxon>Planctomycetaceae</taxon>
        <taxon>Planctopirus</taxon>
    </lineage>
</organism>
<evidence type="ECO:0000313" key="3">
    <source>
        <dbReference type="Proteomes" id="UP000094828"/>
    </source>
</evidence>
<proteinExistence type="predicted"/>
<keyword evidence="3" id="KW-1185">Reference proteome</keyword>
<keyword evidence="1" id="KW-0472">Membrane</keyword>
<reference evidence="2 3" key="1">
    <citation type="submission" date="2016-05" db="EMBL/GenBank/DDBJ databases">
        <title>Genomic and physiological characterization of Planctopirus sp. isolated from fresh water lake.</title>
        <authorList>
            <person name="Subhash Y."/>
            <person name="Ramana C."/>
        </authorList>
    </citation>
    <scope>NUCLEOTIDE SEQUENCE [LARGE SCALE GENOMIC DNA]</scope>
    <source>
        <strain evidence="2 3">JC280</strain>
    </source>
</reference>
<keyword evidence="1" id="KW-0812">Transmembrane</keyword>
<feature type="transmembrane region" description="Helical" evidence="1">
    <location>
        <begin position="28"/>
        <end position="50"/>
    </location>
</feature>
<gene>
    <name evidence="2" type="ORF">A6X21_20705</name>
</gene>
<dbReference type="AlphaFoldDB" id="A0A1C3EHP5"/>
<comment type="caution">
    <text evidence="2">The sequence shown here is derived from an EMBL/GenBank/DDBJ whole genome shotgun (WGS) entry which is preliminary data.</text>
</comment>
<keyword evidence="1" id="KW-1133">Transmembrane helix</keyword>
<dbReference type="Proteomes" id="UP000094828">
    <property type="component" value="Unassembled WGS sequence"/>
</dbReference>
<accession>A0A1C3EHP5</accession>
<sequence length="180" mass="20992">MLQAGIENVILPESQFHQREADMPTHRFRMIPAFLVAIVMGLTGVSPLFAEELSSEEECRQAVQLAMNALQEGNVREFIAAIENSTGEVNEEKRLRFDALTQKIHQEKIKYAARYGEPLGKVELLKTEKISDRFIRYTVLEYHERSAAVFRITYYRPRENWTFHFLNWTDDLNPLFEKAP</sequence>